<dbReference type="Gene3D" id="1.10.10.10">
    <property type="entry name" value="Winged helix-like DNA-binding domain superfamily/Winged helix DNA-binding domain"/>
    <property type="match status" value="1"/>
</dbReference>
<dbReference type="GeneID" id="80350192"/>
<dbReference type="PANTHER" id="PTHR42756">
    <property type="entry name" value="TRANSCRIPTIONAL REGULATOR, MARR"/>
    <property type="match status" value="1"/>
</dbReference>
<keyword evidence="3" id="KW-0804">Transcription</keyword>
<dbReference type="InterPro" id="IPR036388">
    <property type="entry name" value="WH-like_DNA-bd_sf"/>
</dbReference>
<proteinExistence type="predicted"/>
<name>A0A7G1KUY6_9NOCA</name>
<dbReference type="SUPFAM" id="SSF46785">
    <property type="entry name" value="Winged helix' DNA-binding domain"/>
    <property type="match status" value="1"/>
</dbReference>
<dbReference type="InterPro" id="IPR036390">
    <property type="entry name" value="WH_DNA-bd_sf"/>
</dbReference>
<evidence type="ECO:0000256" key="3">
    <source>
        <dbReference type="ARBA" id="ARBA00023163"/>
    </source>
</evidence>
<keyword evidence="1" id="KW-0805">Transcription regulation</keyword>
<feature type="domain" description="HTH marR-type" evidence="4">
    <location>
        <begin position="9"/>
        <end position="143"/>
    </location>
</feature>
<dbReference type="SMART" id="SM00347">
    <property type="entry name" value="HTH_MARR"/>
    <property type="match status" value="1"/>
</dbReference>
<sequence length="152" mass="16808">MAESDADIAREIAVGLLRVVNKINQGRRTPRRYGAGPPLTMLEAEMCFLISHRSGITGSEIAQRLGVTRSAMSQNIAKLKQKGLVSELPDAADAKRKKLFVTAAGQRAADVADDYGRRMAAELFTTLRAELESYLRLVTKWENFLDAARDAW</sequence>
<evidence type="ECO:0000313" key="6">
    <source>
        <dbReference type="Proteomes" id="UP000516173"/>
    </source>
</evidence>
<dbReference type="Pfam" id="PF12802">
    <property type="entry name" value="MarR_2"/>
    <property type="match status" value="1"/>
</dbReference>
<keyword evidence="2" id="KW-0238">DNA-binding</keyword>
<accession>A0A7G1KUY6</accession>
<dbReference type="PRINTS" id="PR00598">
    <property type="entry name" value="HTHMARR"/>
</dbReference>
<dbReference type="KEGG" id="nwl:NWFMUON74_57650"/>
<reference evidence="5 6" key="1">
    <citation type="submission" date="2020-08" db="EMBL/GenBank/DDBJ databases">
        <title>Genome Sequencing of Nocardia wallacei strain FMUON74 and assembly.</title>
        <authorList>
            <person name="Toyokawa M."/>
            <person name="Uesaka K."/>
        </authorList>
    </citation>
    <scope>NUCLEOTIDE SEQUENCE [LARGE SCALE GENOMIC DNA]</scope>
    <source>
        <strain evidence="5 6">FMUON74</strain>
    </source>
</reference>
<evidence type="ECO:0000313" key="5">
    <source>
        <dbReference type="EMBL" id="BCK57993.1"/>
    </source>
</evidence>
<keyword evidence="6" id="KW-1185">Reference proteome</keyword>
<organism evidence="5 6">
    <name type="scientific">Nocardia wallacei</name>
    <dbReference type="NCBI Taxonomy" id="480035"/>
    <lineage>
        <taxon>Bacteria</taxon>
        <taxon>Bacillati</taxon>
        <taxon>Actinomycetota</taxon>
        <taxon>Actinomycetes</taxon>
        <taxon>Mycobacteriales</taxon>
        <taxon>Nocardiaceae</taxon>
        <taxon>Nocardia</taxon>
    </lineage>
</organism>
<dbReference type="Proteomes" id="UP000516173">
    <property type="component" value="Chromosome"/>
</dbReference>
<dbReference type="CDD" id="cd00090">
    <property type="entry name" value="HTH_ARSR"/>
    <property type="match status" value="1"/>
</dbReference>
<dbReference type="EMBL" id="AP023396">
    <property type="protein sequence ID" value="BCK57993.1"/>
    <property type="molecule type" value="Genomic_DNA"/>
</dbReference>
<gene>
    <name evidence="5" type="ORF">NWFMUON74_57650</name>
</gene>
<dbReference type="AlphaFoldDB" id="A0A7G1KUY6"/>
<protein>
    <recommendedName>
        <fullName evidence="4">HTH marR-type domain-containing protein</fullName>
    </recommendedName>
</protein>
<evidence type="ECO:0000256" key="1">
    <source>
        <dbReference type="ARBA" id="ARBA00023015"/>
    </source>
</evidence>
<dbReference type="GO" id="GO:0003700">
    <property type="term" value="F:DNA-binding transcription factor activity"/>
    <property type="evidence" value="ECO:0007669"/>
    <property type="project" value="InterPro"/>
</dbReference>
<dbReference type="InterPro" id="IPR011991">
    <property type="entry name" value="ArsR-like_HTH"/>
</dbReference>
<dbReference type="RefSeq" id="WP_187684812.1">
    <property type="nucleotide sequence ID" value="NZ_AP023396.1"/>
</dbReference>
<dbReference type="PANTHER" id="PTHR42756:SF1">
    <property type="entry name" value="TRANSCRIPTIONAL REPRESSOR OF EMRAB OPERON"/>
    <property type="match status" value="1"/>
</dbReference>
<evidence type="ECO:0000259" key="4">
    <source>
        <dbReference type="PROSITE" id="PS50995"/>
    </source>
</evidence>
<dbReference type="GO" id="GO:0003677">
    <property type="term" value="F:DNA binding"/>
    <property type="evidence" value="ECO:0007669"/>
    <property type="project" value="UniProtKB-KW"/>
</dbReference>
<evidence type="ECO:0000256" key="2">
    <source>
        <dbReference type="ARBA" id="ARBA00023125"/>
    </source>
</evidence>
<dbReference type="PROSITE" id="PS50995">
    <property type="entry name" value="HTH_MARR_2"/>
    <property type="match status" value="1"/>
</dbReference>
<dbReference type="InterPro" id="IPR000835">
    <property type="entry name" value="HTH_MarR-typ"/>
</dbReference>